<evidence type="ECO:0000256" key="9">
    <source>
        <dbReference type="ARBA" id="ARBA00023204"/>
    </source>
</evidence>
<evidence type="ECO:0000256" key="6">
    <source>
        <dbReference type="ARBA" id="ARBA00022839"/>
    </source>
</evidence>
<reference evidence="19" key="1">
    <citation type="journal article" date="2019" name="Int. J. Syst. Evol. Microbiol.">
        <title>The Global Catalogue of Microorganisms (GCM) 10K type strain sequencing project: providing services to taxonomists for standard genome sequencing and annotation.</title>
        <authorList>
            <consortium name="The Broad Institute Genomics Platform"/>
            <consortium name="The Broad Institute Genome Sequencing Center for Infectious Disease"/>
            <person name="Wu L."/>
            <person name="Ma J."/>
        </authorList>
    </citation>
    <scope>NUCLEOTIDE SEQUENCE [LARGE SCALE GENOMIC DNA]</scope>
    <source>
        <strain evidence="19">JCM 16211</strain>
    </source>
</reference>
<gene>
    <name evidence="18" type="ORF">GCM10009123_04020</name>
</gene>
<evidence type="ECO:0000256" key="5">
    <source>
        <dbReference type="ARBA" id="ARBA00022806"/>
    </source>
</evidence>
<sequence length="1131" mass="128420">MSNLLPPDHAVRSQAIKADESFIVQAPAGAGKTSLLTQRILNLLTTVESPEEVIAITFTRKAAAEMRHRLVESLLFAQGAEPQQAHEKVTWQLARQVLERDAEQEWHLLQNSHRLRITTIDSLSSMIANQMPVLSSLGGSLSITNYSQESYQRAAESILNYLDDEDYGTHILKLLAHLDNQVEKLIGLLAQMLGKRDQWLRLLGAGELDIDILEDGINQIAQMRLERLSNFQSKLENSALLSAIHFASGFLDADHELAPLKDIQLLPSLDYQNLEQWKAIASFCLTKSGTFKKQLNKKIGLVADGDLEGEDKKVGKALKADLKELFADWAEIPDFAESLADVMSLPKAVYSPEQQEILYSLLHLLRLVSVELTVDFQSNAEADFIEIALAADRALGYFDEPSELALKLDYQISHLLVDEFQDTSFTQYQLLSKLIAGWQPGEGRTLFLVGDPMQSIYRFREANVGLFIKTQQEGINGFPVTPLQLTANFRSSPSIIDWVNRRFDKVFPANDDALLGAVSYSKAEAMKPDNNDHFVKFLTNFDQAEKNEAEQLAQEIRQITLEHPGESIAVLVRGRSHAQDLMSELRASGVSYYAKDMEYLTHKSCVNDLILLCRLLLHPQDSLAWVGFFKSPLVGIELSDLTHLHQAFSHQFWTWLEQFSSVEGLSAEVKTRLELVSEVITPAIANSGRKPLSQLIESMWLALGGPSSLLNQSELRDVYAVFELLLELEQKEWPITVERIGTAVSELFADQQADAAQVEIMTMHKSKGLEFDTVILPSLQRQKRSDDHQLLLWEEFTAEDRTGYLLAPIQAAEQKEPIYQLARDIQSKKATFEDARLLYVAATRAKKRLILSCELKLKFDEEKSEWSYNSIDKRSLLHYLKPHYENVIEREFNSVIETLETSSQRDETQALDTGWYRLKSHVQLPSIENQLSLIQKESLEQESLKQEGLDFDWASDVARVVGLVVHKQLELIALRKSSFEQLDATDYQVVKNQLWELLDSEKEVTQAFVKAKQALINVQSDDKGQWLLKQHQDEKCEWELTGTVTDLAGKTLVRNFIIDRSFVDEQGTRWIVDYKTGDHQGSELEQFIQAEVERYSPQLKQYQQLVQKVDARPIKTALYFPLLKQFVEISG</sequence>
<comment type="catalytic activity">
    <reaction evidence="11">
        <text>Couples ATP hydrolysis with the unwinding of duplex DNA by translocating in the 3'-5' direction.</text>
        <dbReference type="EC" id="5.6.2.4"/>
    </reaction>
</comment>
<evidence type="ECO:0000259" key="17">
    <source>
        <dbReference type="PROSITE" id="PS51217"/>
    </source>
</evidence>
<keyword evidence="19" id="KW-1185">Reference proteome</keyword>
<evidence type="ECO:0000313" key="19">
    <source>
        <dbReference type="Proteomes" id="UP001501221"/>
    </source>
</evidence>
<evidence type="ECO:0000256" key="3">
    <source>
        <dbReference type="ARBA" id="ARBA00022763"/>
    </source>
</evidence>
<evidence type="ECO:0000256" key="11">
    <source>
        <dbReference type="ARBA" id="ARBA00034617"/>
    </source>
</evidence>
<evidence type="ECO:0000256" key="12">
    <source>
        <dbReference type="ARBA" id="ARBA00034808"/>
    </source>
</evidence>
<evidence type="ECO:0000256" key="2">
    <source>
        <dbReference type="ARBA" id="ARBA00022741"/>
    </source>
</evidence>
<evidence type="ECO:0000256" key="1">
    <source>
        <dbReference type="ARBA" id="ARBA00022722"/>
    </source>
</evidence>
<comment type="caution">
    <text evidence="18">The sequence shown here is derived from an EMBL/GenBank/DDBJ whole genome shotgun (WGS) entry which is preliminary data.</text>
</comment>
<evidence type="ECO:0000313" key="18">
    <source>
        <dbReference type="EMBL" id="GAA0199846.1"/>
    </source>
</evidence>
<dbReference type="Gene3D" id="3.90.320.10">
    <property type="match status" value="1"/>
</dbReference>
<evidence type="ECO:0000256" key="15">
    <source>
        <dbReference type="PROSITE-ProRule" id="PRU00560"/>
    </source>
</evidence>
<keyword evidence="9" id="KW-0234">DNA repair</keyword>
<evidence type="ECO:0000256" key="4">
    <source>
        <dbReference type="ARBA" id="ARBA00022801"/>
    </source>
</evidence>
<dbReference type="SUPFAM" id="SSF52540">
    <property type="entry name" value="P-loop containing nucleoside triphosphate hydrolases"/>
    <property type="match status" value="1"/>
</dbReference>
<proteinExistence type="predicted"/>
<dbReference type="Pfam" id="PF00580">
    <property type="entry name" value="UvrD-helicase"/>
    <property type="match status" value="1"/>
</dbReference>
<organism evidence="18 19">
    <name type="scientific">Kangiella japonica</name>
    <dbReference type="NCBI Taxonomy" id="647384"/>
    <lineage>
        <taxon>Bacteria</taxon>
        <taxon>Pseudomonadati</taxon>
        <taxon>Pseudomonadota</taxon>
        <taxon>Gammaproteobacteria</taxon>
        <taxon>Kangiellales</taxon>
        <taxon>Kangiellaceae</taxon>
        <taxon>Kangiella</taxon>
    </lineage>
</organism>
<dbReference type="Proteomes" id="UP001501221">
    <property type="component" value="Unassembled WGS sequence"/>
</dbReference>
<evidence type="ECO:0000256" key="8">
    <source>
        <dbReference type="ARBA" id="ARBA00023125"/>
    </source>
</evidence>
<keyword evidence="4 15" id="KW-0378">Hydrolase</keyword>
<dbReference type="Gene3D" id="3.40.50.300">
    <property type="entry name" value="P-loop containing nucleotide triphosphate hydrolases"/>
    <property type="match status" value="3"/>
</dbReference>
<keyword evidence="6" id="KW-0269">Exonuclease</keyword>
<name>A0ABP3CFD0_9GAMM</name>
<evidence type="ECO:0000259" key="16">
    <source>
        <dbReference type="PROSITE" id="PS51198"/>
    </source>
</evidence>
<feature type="domain" description="UvrD-like helicase C-terminal" evidence="17">
    <location>
        <begin position="493"/>
        <end position="768"/>
    </location>
</feature>
<dbReference type="Gene3D" id="1.10.486.10">
    <property type="entry name" value="PCRA, domain 4"/>
    <property type="match status" value="1"/>
</dbReference>
<evidence type="ECO:0000256" key="13">
    <source>
        <dbReference type="ARBA" id="ARBA00034923"/>
    </source>
</evidence>
<keyword evidence="10" id="KW-0413">Isomerase</keyword>
<keyword evidence="7 15" id="KW-0067">ATP-binding</keyword>
<dbReference type="EC" id="5.6.2.4" evidence="12"/>
<dbReference type="PANTHER" id="PTHR11070:SF2">
    <property type="entry name" value="ATP-DEPENDENT DNA HELICASE SRS2"/>
    <property type="match status" value="1"/>
</dbReference>
<comment type="catalytic activity">
    <reaction evidence="14">
        <text>ATP + H2O = ADP + phosphate + H(+)</text>
        <dbReference type="Rhea" id="RHEA:13065"/>
        <dbReference type="ChEBI" id="CHEBI:15377"/>
        <dbReference type="ChEBI" id="CHEBI:15378"/>
        <dbReference type="ChEBI" id="CHEBI:30616"/>
        <dbReference type="ChEBI" id="CHEBI:43474"/>
        <dbReference type="ChEBI" id="CHEBI:456216"/>
        <dbReference type="EC" id="5.6.2.4"/>
    </reaction>
</comment>
<evidence type="ECO:0000256" key="10">
    <source>
        <dbReference type="ARBA" id="ARBA00023235"/>
    </source>
</evidence>
<dbReference type="Pfam" id="PF12705">
    <property type="entry name" value="PDDEXK_1"/>
    <property type="match status" value="1"/>
</dbReference>
<keyword evidence="3" id="KW-0227">DNA damage</keyword>
<dbReference type="PANTHER" id="PTHR11070">
    <property type="entry name" value="UVRD / RECB / PCRA DNA HELICASE FAMILY MEMBER"/>
    <property type="match status" value="1"/>
</dbReference>
<dbReference type="PROSITE" id="PS51198">
    <property type="entry name" value="UVRD_HELICASE_ATP_BIND"/>
    <property type="match status" value="1"/>
</dbReference>
<dbReference type="InterPro" id="IPR038726">
    <property type="entry name" value="PDDEXK_AddAB-type"/>
</dbReference>
<keyword evidence="1" id="KW-0540">Nuclease</keyword>
<evidence type="ECO:0000256" key="7">
    <source>
        <dbReference type="ARBA" id="ARBA00022840"/>
    </source>
</evidence>
<feature type="binding site" evidence="15">
    <location>
        <begin position="26"/>
        <end position="33"/>
    </location>
    <ligand>
        <name>ATP</name>
        <dbReference type="ChEBI" id="CHEBI:30616"/>
    </ligand>
</feature>
<feature type="domain" description="UvrD-like helicase ATP-binding" evidence="16">
    <location>
        <begin position="5"/>
        <end position="492"/>
    </location>
</feature>
<dbReference type="PROSITE" id="PS51217">
    <property type="entry name" value="UVRD_HELICASE_CTER"/>
    <property type="match status" value="1"/>
</dbReference>
<dbReference type="InterPro" id="IPR014016">
    <property type="entry name" value="UvrD-like_ATP-bd"/>
</dbReference>
<keyword evidence="2 15" id="KW-0547">Nucleotide-binding</keyword>
<dbReference type="InterPro" id="IPR014017">
    <property type="entry name" value="DNA_helicase_UvrD-like_C"/>
</dbReference>
<dbReference type="EMBL" id="BAAAFM010000001">
    <property type="protein sequence ID" value="GAA0199846.1"/>
    <property type="molecule type" value="Genomic_DNA"/>
</dbReference>
<dbReference type="InterPro" id="IPR011604">
    <property type="entry name" value="PDDEXK-like_dom_sf"/>
</dbReference>
<dbReference type="InterPro" id="IPR027417">
    <property type="entry name" value="P-loop_NTPase"/>
</dbReference>
<evidence type="ECO:0000256" key="14">
    <source>
        <dbReference type="ARBA" id="ARBA00048988"/>
    </source>
</evidence>
<keyword evidence="8" id="KW-0238">DNA-binding</keyword>
<dbReference type="RefSeq" id="WP_343985770.1">
    <property type="nucleotide sequence ID" value="NZ_BAAAFM010000001.1"/>
</dbReference>
<dbReference type="InterPro" id="IPR000212">
    <property type="entry name" value="DNA_helicase_UvrD/REP"/>
</dbReference>
<dbReference type="Pfam" id="PF13361">
    <property type="entry name" value="UvrD_C"/>
    <property type="match status" value="1"/>
</dbReference>
<accession>A0ABP3CFD0</accession>
<keyword evidence="5 15" id="KW-0347">Helicase</keyword>
<protein>
    <recommendedName>
        <fullName evidence="12">DNA 3'-5' helicase</fullName>
        <ecNumber evidence="12">5.6.2.4</ecNumber>
    </recommendedName>
    <alternativeName>
        <fullName evidence="13">DNA 3'-5' helicase II</fullName>
    </alternativeName>
</protein>